<dbReference type="PROSITE" id="PS50005">
    <property type="entry name" value="TPR"/>
    <property type="match status" value="1"/>
</dbReference>
<dbReference type="PANTHER" id="PTHR12558:SF44">
    <property type="entry name" value="TETRATRICOPEPTIDE REPEAT-CONTAINING PROTEIN"/>
    <property type="match status" value="1"/>
</dbReference>
<dbReference type="SUPFAM" id="SSF48452">
    <property type="entry name" value="TPR-like"/>
    <property type="match status" value="6"/>
</dbReference>
<evidence type="ECO:0000313" key="4">
    <source>
        <dbReference type="EMBL" id="TDQ06849.1"/>
    </source>
</evidence>
<protein>
    <submittedName>
        <fullName evidence="4">Tetratricopeptide repeat protein</fullName>
    </submittedName>
</protein>
<comment type="caution">
    <text evidence="4">The sequence shown here is derived from an EMBL/GenBank/DDBJ whole genome shotgun (WGS) entry which is preliminary data.</text>
</comment>
<dbReference type="SMART" id="SM00028">
    <property type="entry name" value="TPR"/>
    <property type="match status" value="8"/>
</dbReference>
<feature type="repeat" description="TPR" evidence="2">
    <location>
        <begin position="113"/>
        <end position="146"/>
    </location>
</feature>
<dbReference type="InterPro" id="IPR011990">
    <property type="entry name" value="TPR-like_helical_dom_sf"/>
</dbReference>
<organism evidence="4 5">
    <name type="scientific">Pedobacter metabolipauper</name>
    <dbReference type="NCBI Taxonomy" id="425513"/>
    <lineage>
        <taxon>Bacteria</taxon>
        <taxon>Pseudomonadati</taxon>
        <taxon>Bacteroidota</taxon>
        <taxon>Sphingobacteriia</taxon>
        <taxon>Sphingobacteriales</taxon>
        <taxon>Sphingobacteriaceae</taxon>
        <taxon>Pedobacter</taxon>
    </lineage>
</organism>
<dbReference type="Pfam" id="PF13525">
    <property type="entry name" value="YfiO"/>
    <property type="match status" value="1"/>
</dbReference>
<keyword evidence="2" id="KW-0802">TPR repeat</keyword>
<dbReference type="OrthoDB" id="9814448at2"/>
<dbReference type="InterPro" id="IPR039565">
    <property type="entry name" value="BamD-like"/>
</dbReference>
<name>A0A4R6SQ22_9SPHI</name>
<keyword evidence="5" id="KW-1185">Reference proteome</keyword>
<dbReference type="RefSeq" id="WP_133577681.1">
    <property type="nucleotide sequence ID" value="NZ_SNYC01000007.1"/>
</dbReference>
<dbReference type="AlphaFoldDB" id="A0A4R6SQ22"/>
<evidence type="ECO:0000256" key="1">
    <source>
        <dbReference type="ARBA" id="ARBA00022729"/>
    </source>
</evidence>
<dbReference type="Proteomes" id="UP000295620">
    <property type="component" value="Unassembled WGS sequence"/>
</dbReference>
<dbReference type="InterPro" id="IPR019734">
    <property type="entry name" value="TPR_rpt"/>
</dbReference>
<reference evidence="4 5" key="1">
    <citation type="submission" date="2019-03" db="EMBL/GenBank/DDBJ databases">
        <title>Genomic Encyclopedia of Archaeal and Bacterial Type Strains, Phase II (KMG-II): from individual species to whole genera.</title>
        <authorList>
            <person name="Goeker M."/>
        </authorList>
    </citation>
    <scope>NUCLEOTIDE SEQUENCE [LARGE SCALE GENOMIC DNA]</scope>
    <source>
        <strain evidence="4 5">DSM 19035</strain>
    </source>
</reference>
<feature type="domain" description="Outer membrane lipoprotein BamD-like" evidence="3">
    <location>
        <begin position="604"/>
        <end position="706"/>
    </location>
</feature>
<keyword evidence="1" id="KW-0732">Signal</keyword>
<accession>A0A4R6SQ22</accession>
<dbReference type="Pfam" id="PF13432">
    <property type="entry name" value="TPR_16"/>
    <property type="match status" value="2"/>
</dbReference>
<evidence type="ECO:0000256" key="2">
    <source>
        <dbReference type="PROSITE-ProRule" id="PRU00339"/>
    </source>
</evidence>
<dbReference type="Gene3D" id="1.25.40.10">
    <property type="entry name" value="Tetratricopeptide repeat domain"/>
    <property type="match status" value="7"/>
</dbReference>
<dbReference type="PANTHER" id="PTHR12558">
    <property type="entry name" value="CELL DIVISION CYCLE 16,23,27"/>
    <property type="match status" value="1"/>
</dbReference>
<gene>
    <name evidence="4" type="ORF">ATK78_3861</name>
</gene>
<evidence type="ECO:0000313" key="5">
    <source>
        <dbReference type="Proteomes" id="UP000295620"/>
    </source>
</evidence>
<evidence type="ECO:0000259" key="3">
    <source>
        <dbReference type="Pfam" id="PF13525"/>
    </source>
</evidence>
<dbReference type="GO" id="GO:0051301">
    <property type="term" value="P:cell division"/>
    <property type="evidence" value="ECO:0007669"/>
    <property type="project" value="TreeGrafter"/>
</dbReference>
<proteinExistence type="predicted"/>
<dbReference type="Pfam" id="PF12895">
    <property type="entry name" value="ANAPC3"/>
    <property type="match status" value="1"/>
</dbReference>
<sequence length="1005" mass="115706">MQKKYLFIPLLLAGGLTAGYAQKNTIVDLNKNYQTGLELLDNEKYVAAAQQFRLVEQIREKPGSQQESNSELSLLRENAKFYAAVCALELGNSDAESLFQNFIKEYPLNPNTKLAYFHVGKSYFAQKNYEKALEWFEKTEPTTLSAKQRLEYQFKQGYAYFQLNNIEKAEPLFELVKRDQSPFQESATYYFAYINYLNKEYKTALSNFEKLKGSPTYEASYPYYITSMYYLDERYDDVISYAVPVLKTSKQQYESEMLSIIAASYFAKSDYVNAEKYFADFYAKDKSDNKNNLFTYQYGYALFQLKKYGQAVTVLEKLNTDDVYLQSGMYTLGRSLIQLKNKEKARSAFFRASRLDFDKVIQEEAWINYARLSYELDFNQQALESTQNFLKQFPNSRKLNDAKTLLGEILLTSKNYQAAIDILEPIPNKNAEAKEAYQKVTYFRGLEFYNERAFPNALSMFLRSEKFPEDQEIHALSTYWKAEASYELRKFGEAVKHFETFLEMPEADKTGVYNFANYALAYAAFEDERYAKAANYFEKFLRGNDKDQKTVNDAVIRLADSYFVSKSYGNALVNYNKIISNRSTGEDYALFQRGMIQGLENQNDAKIATMQDLLKKFPTSNYADDAGFETAYTYFNKGDFEKSKSDLISLVSQYPRSSYVPRALVTIGLVQYNQDQDNEAIESFKKVINEYSSSEEAKQALESIKNIYLDRGDSDGFMAYANSTSLGNYTTAEQDNIVFQAANNRYLKGDFKGAFEAINAYFDKFPKAIHDKEAKFIRAESLVKLNRPLEAVPDYEYILNDWTSDYTERSLVSISKLFLDQKKYNEAIVYLKRLETTADYKVHHSYAINNLLKAYDALNMPDDMIKYVALIKESEKGSEEEKNSADLYAGKAYLLKADTTAAIKAFNNVTSKTKTLAAAEAKYNLAWVQYAKGDYKTSTKTCFDLINNMPSYDYWVAKSFILLSDNYVALKDNLQAKSTLLSIIDNYDGNDDIVPTAKQKLEKIK</sequence>
<dbReference type="EMBL" id="SNYC01000007">
    <property type="protein sequence ID" value="TDQ06849.1"/>
    <property type="molecule type" value="Genomic_DNA"/>
</dbReference>